<dbReference type="EMBL" id="PFFQ01000040">
    <property type="protein sequence ID" value="PIW16158.1"/>
    <property type="molecule type" value="Genomic_DNA"/>
</dbReference>
<accession>A0A2M7G3V3</accession>
<organism evidence="1 2">
    <name type="scientific">bacterium (Candidatus Blackallbacteria) CG17_big_fil_post_rev_8_21_14_2_50_48_46</name>
    <dbReference type="NCBI Taxonomy" id="2014261"/>
    <lineage>
        <taxon>Bacteria</taxon>
        <taxon>Candidatus Blackallbacteria</taxon>
    </lineage>
</organism>
<evidence type="ECO:0000313" key="2">
    <source>
        <dbReference type="Proteomes" id="UP000231019"/>
    </source>
</evidence>
<protein>
    <submittedName>
        <fullName evidence="1">Uncharacterized protein</fullName>
    </submittedName>
</protein>
<dbReference type="Proteomes" id="UP000231019">
    <property type="component" value="Unassembled WGS sequence"/>
</dbReference>
<evidence type="ECO:0000313" key="1">
    <source>
        <dbReference type="EMBL" id="PIW16158.1"/>
    </source>
</evidence>
<proteinExistence type="predicted"/>
<gene>
    <name evidence="1" type="ORF">COW36_14435</name>
</gene>
<sequence length="82" mass="9802">MATLEKEFSKEVVKRDTLDSLKILRGLSDDQFQSLIRFFMSMLTQSDEEREERLDSMVYIKMLSEPEFETLIKNMERFQALD</sequence>
<dbReference type="AlphaFoldDB" id="A0A2M7G3V3"/>
<reference evidence="1 2" key="1">
    <citation type="submission" date="2017-09" db="EMBL/GenBank/DDBJ databases">
        <title>Depth-based differentiation of microbial function through sediment-hosted aquifers and enrichment of novel symbionts in the deep terrestrial subsurface.</title>
        <authorList>
            <person name="Probst A.J."/>
            <person name="Ladd B."/>
            <person name="Jarett J.K."/>
            <person name="Geller-Mcgrath D.E."/>
            <person name="Sieber C.M."/>
            <person name="Emerson J.B."/>
            <person name="Anantharaman K."/>
            <person name="Thomas B.C."/>
            <person name="Malmstrom R."/>
            <person name="Stieglmeier M."/>
            <person name="Klingl A."/>
            <person name="Woyke T."/>
            <person name="Ryan C.M."/>
            <person name="Banfield J.F."/>
        </authorList>
    </citation>
    <scope>NUCLEOTIDE SEQUENCE [LARGE SCALE GENOMIC DNA]</scope>
    <source>
        <strain evidence="1">CG17_big_fil_post_rev_8_21_14_2_50_48_46</strain>
    </source>
</reference>
<comment type="caution">
    <text evidence="1">The sequence shown here is derived from an EMBL/GenBank/DDBJ whole genome shotgun (WGS) entry which is preliminary data.</text>
</comment>
<name>A0A2M7G3V3_9BACT</name>